<evidence type="ECO:0000256" key="1">
    <source>
        <dbReference type="SAM" id="MobiDB-lite"/>
    </source>
</evidence>
<protein>
    <submittedName>
        <fullName evidence="2">Uncharacterized protein</fullName>
    </submittedName>
</protein>
<feature type="region of interest" description="Disordered" evidence="1">
    <location>
        <begin position="1"/>
        <end position="28"/>
    </location>
</feature>
<name>A0A8J6LBX3_TENMO</name>
<evidence type="ECO:0000313" key="2">
    <source>
        <dbReference type="EMBL" id="KAH0816399.1"/>
    </source>
</evidence>
<sequence>MCLSSCLSVSTSRTRRRSRRPPLGRVQTTSTEHVRVFPKVVEWEIVAKRCGRFSGPSHGRFRKNRKPGWRICFLPSAPRGRAHSTEEDHLQSSPGNVRSTPYLAFPG</sequence>
<keyword evidence="3" id="KW-1185">Reference proteome</keyword>
<proteinExistence type="predicted"/>
<accession>A0A8J6LBX3</accession>
<gene>
    <name evidence="2" type="ORF">GEV33_006392</name>
</gene>
<reference evidence="2" key="2">
    <citation type="submission" date="2021-08" db="EMBL/GenBank/DDBJ databases">
        <authorList>
            <person name="Eriksson T."/>
        </authorList>
    </citation>
    <scope>NUCLEOTIDE SEQUENCE</scope>
    <source>
        <strain evidence="2">Stoneville</strain>
        <tissue evidence="2">Whole head</tissue>
    </source>
</reference>
<reference evidence="2" key="1">
    <citation type="journal article" date="2020" name="J Insects Food Feed">
        <title>The yellow mealworm (Tenebrio molitor) genome: a resource for the emerging insects as food and feed industry.</title>
        <authorList>
            <person name="Eriksson T."/>
            <person name="Andere A."/>
            <person name="Kelstrup H."/>
            <person name="Emery V."/>
            <person name="Picard C."/>
        </authorList>
    </citation>
    <scope>NUCLEOTIDE SEQUENCE</scope>
    <source>
        <strain evidence="2">Stoneville</strain>
        <tissue evidence="2">Whole head</tissue>
    </source>
</reference>
<dbReference type="EMBL" id="JABDTM020021609">
    <property type="protein sequence ID" value="KAH0816399.1"/>
    <property type="molecule type" value="Genomic_DNA"/>
</dbReference>
<feature type="compositionally biased region" description="Basic residues" evidence="1">
    <location>
        <begin position="13"/>
        <end position="22"/>
    </location>
</feature>
<evidence type="ECO:0000313" key="3">
    <source>
        <dbReference type="Proteomes" id="UP000719412"/>
    </source>
</evidence>
<comment type="caution">
    <text evidence="2">The sequence shown here is derived from an EMBL/GenBank/DDBJ whole genome shotgun (WGS) entry which is preliminary data.</text>
</comment>
<feature type="compositionally biased region" description="Low complexity" evidence="1">
    <location>
        <begin position="1"/>
        <end position="12"/>
    </location>
</feature>
<organism evidence="2 3">
    <name type="scientific">Tenebrio molitor</name>
    <name type="common">Yellow mealworm beetle</name>
    <dbReference type="NCBI Taxonomy" id="7067"/>
    <lineage>
        <taxon>Eukaryota</taxon>
        <taxon>Metazoa</taxon>
        <taxon>Ecdysozoa</taxon>
        <taxon>Arthropoda</taxon>
        <taxon>Hexapoda</taxon>
        <taxon>Insecta</taxon>
        <taxon>Pterygota</taxon>
        <taxon>Neoptera</taxon>
        <taxon>Endopterygota</taxon>
        <taxon>Coleoptera</taxon>
        <taxon>Polyphaga</taxon>
        <taxon>Cucujiformia</taxon>
        <taxon>Tenebrionidae</taxon>
        <taxon>Tenebrio</taxon>
    </lineage>
</organism>
<feature type="region of interest" description="Disordered" evidence="1">
    <location>
        <begin position="79"/>
        <end position="107"/>
    </location>
</feature>
<dbReference type="AlphaFoldDB" id="A0A8J6LBX3"/>
<dbReference type="Proteomes" id="UP000719412">
    <property type="component" value="Unassembled WGS sequence"/>
</dbReference>